<dbReference type="GeneID" id="108556510"/>
<dbReference type="InterPro" id="IPR006026">
    <property type="entry name" value="Peptidase_Metallo"/>
</dbReference>
<gene>
    <name evidence="5" type="primary">LOC108556510</name>
</gene>
<proteinExistence type="predicted"/>
<organism evidence="4 5">
    <name type="scientific">Nicrophorus vespilloides</name>
    <name type="common">Boreal carrion beetle</name>
    <dbReference type="NCBI Taxonomy" id="110193"/>
    <lineage>
        <taxon>Eukaryota</taxon>
        <taxon>Metazoa</taxon>
        <taxon>Ecdysozoa</taxon>
        <taxon>Arthropoda</taxon>
        <taxon>Hexapoda</taxon>
        <taxon>Insecta</taxon>
        <taxon>Pterygota</taxon>
        <taxon>Neoptera</taxon>
        <taxon>Endopterygota</taxon>
        <taxon>Coleoptera</taxon>
        <taxon>Polyphaga</taxon>
        <taxon>Staphyliniformia</taxon>
        <taxon>Silphidae</taxon>
        <taxon>Nicrophorinae</taxon>
        <taxon>Nicrophorus</taxon>
    </lineage>
</organism>
<dbReference type="InterPro" id="IPR001506">
    <property type="entry name" value="Peptidase_M12A"/>
</dbReference>
<evidence type="ECO:0000256" key="2">
    <source>
        <dbReference type="RuleBase" id="RU361183"/>
    </source>
</evidence>
<dbReference type="SUPFAM" id="SSF55486">
    <property type="entry name" value="Metalloproteases ('zincins'), catalytic domain"/>
    <property type="match status" value="1"/>
</dbReference>
<keyword evidence="1 2" id="KW-0378">Hydrolase</keyword>
<keyword evidence="1 2" id="KW-0482">Metalloprotease</keyword>
<dbReference type="Proteomes" id="UP000695000">
    <property type="component" value="Unplaced"/>
</dbReference>
<sequence length="262" mass="29823">MLSKGAVVVVAVLVAVVQAALIRDLSPEQIGRLSNWKEGDKQNVWEVSGQYQGDIVLNQKQRNGLIHEVYRWPDNEVPYEFDPSLSEEHKKHIAESVKIFEQVSCVKARPKRPEDGNYIYITNEPSGCWSYVGRQSGKQIVNFQDYPVGEGCFRSATIQHEFLHAIGFYHQQSSTERDDFVEIVWKNIKKGTESNFDKYDADEITNFGEKYDYGSVMHYGEYAFSDNGEKTIVPKDPNAEIGQRVGLSPIDIAKLNKMYGCQ</sequence>
<reference evidence="5" key="1">
    <citation type="submission" date="2025-08" db="UniProtKB">
        <authorList>
            <consortium name="RefSeq"/>
        </authorList>
    </citation>
    <scope>IDENTIFICATION</scope>
    <source>
        <tissue evidence="5">Whole Larva</tissue>
    </source>
</reference>
<feature type="binding site" evidence="1">
    <location>
        <position position="170"/>
    </location>
    <ligand>
        <name>Zn(2+)</name>
        <dbReference type="ChEBI" id="CHEBI:29105"/>
        <note>catalytic</note>
    </ligand>
</feature>
<feature type="active site" evidence="1">
    <location>
        <position position="161"/>
    </location>
</feature>
<dbReference type="PANTHER" id="PTHR10127:SF814">
    <property type="entry name" value="MEPRIN A SUBUNIT BETA"/>
    <property type="match status" value="1"/>
</dbReference>
<keyword evidence="2" id="KW-0732">Signal</keyword>
<keyword evidence="1 2" id="KW-0645">Protease</keyword>
<name>A0ABM1M0P2_NICVS</name>
<feature type="binding site" evidence="1">
    <location>
        <position position="164"/>
    </location>
    <ligand>
        <name>Zn(2+)</name>
        <dbReference type="ChEBI" id="CHEBI:29105"/>
        <note>catalytic</note>
    </ligand>
</feature>
<dbReference type="PROSITE" id="PS51864">
    <property type="entry name" value="ASTACIN"/>
    <property type="match status" value="1"/>
</dbReference>
<evidence type="ECO:0000256" key="1">
    <source>
        <dbReference type="PROSITE-ProRule" id="PRU01211"/>
    </source>
</evidence>
<evidence type="ECO:0000313" key="4">
    <source>
        <dbReference type="Proteomes" id="UP000695000"/>
    </source>
</evidence>
<dbReference type="CDD" id="cd04280">
    <property type="entry name" value="ZnMc_astacin_like"/>
    <property type="match status" value="1"/>
</dbReference>
<evidence type="ECO:0000259" key="3">
    <source>
        <dbReference type="PROSITE" id="PS51864"/>
    </source>
</evidence>
<feature type="chain" id="PRO_5044955453" description="Metalloendopeptidase" evidence="2">
    <location>
        <begin position="20"/>
        <end position="262"/>
    </location>
</feature>
<dbReference type="SMART" id="SM00235">
    <property type="entry name" value="ZnMc"/>
    <property type="match status" value="1"/>
</dbReference>
<comment type="cofactor">
    <cofactor evidence="1 2">
        <name>Zn(2+)</name>
        <dbReference type="ChEBI" id="CHEBI:29105"/>
    </cofactor>
    <text evidence="1 2">Binds 1 zinc ion per subunit.</text>
</comment>
<feature type="domain" description="Peptidase M12A" evidence="3">
    <location>
        <begin position="63"/>
        <end position="262"/>
    </location>
</feature>
<dbReference type="InterPro" id="IPR024079">
    <property type="entry name" value="MetalloPept_cat_dom_sf"/>
</dbReference>
<dbReference type="Gene3D" id="3.40.390.10">
    <property type="entry name" value="Collagenase (Catalytic Domain)"/>
    <property type="match status" value="1"/>
</dbReference>
<feature type="binding site" evidence="1">
    <location>
        <position position="160"/>
    </location>
    <ligand>
        <name>Zn(2+)</name>
        <dbReference type="ChEBI" id="CHEBI:29105"/>
        <note>catalytic</note>
    </ligand>
</feature>
<dbReference type="Pfam" id="PF01400">
    <property type="entry name" value="Astacin"/>
    <property type="match status" value="1"/>
</dbReference>
<keyword evidence="1 2" id="KW-0862">Zinc</keyword>
<dbReference type="PRINTS" id="PR00480">
    <property type="entry name" value="ASTACIN"/>
</dbReference>
<dbReference type="EC" id="3.4.24.-" evidence="2"/>
<comment type="caution">
    <text evidence="1">Lacks conserved residue(s) required for the propagation of feature annotation.</text>
</comment>
<dbReference type="PANTHER" id="PTHR10127">
    <property type="entry name" value="DISCOIDIN, CUB, EGF, LAMININ , AND ZINC METALLOPROTEASE DOMAIN CONTAINING"/>
    <property type="match status" value="1"/>
</dbReference>
<keyword evidence="1 2" id="KW-0479">Metal-binding</keyword>
<evidence type="ECO:0000313" key="5">
    <source>
        <dbReference type="RefSeq" id="XP_017768142.1"/>
    </source>
</evidence>
<accession>A0ABM1M0P2</accession>
<dbReference type="RefSeq" id="XP_017768142.1">
    <property type="nucleotide sequence ID" value="XM_017912653.1"/>
</dbReference>
<keyword evidence="4" id="KW-1185">Reference proteome</keyword>
<protein>
    <recommendedName>
        <fullName evidence="2">Metalloendopeptidase</fullName>
        <ecNumber evidence="2">3.4.24.-</ecNumber>
    </recommendedName>
</protein>
<dbReference type="InterPro" id="IPR034035">
    <property type="entry name" value="Astacin-like_dom"/>
</dbReference>
<feature type="signal peptide" evidence="2">
    <location>
        <begin position="1"/>
        <end position="19"/>
    </location>
</feature>